<reference evidence="6 7" key="1">
    <citation type="submission" date="2024-11" db="EMBL/GenBank/DDBJ databases">
        <title>Chromosome-level genome assembly of the freshwater bivalve Anodonta woodiana.</title>
        <authorList>
            <person name="Chen X."/>
        </authorList>
    </citation>
    <scope>NUCLEOTIDE SEQUENCE [LARGE SCALE GENOMIC DNA]</scope>
    <source>
        <strain evidence="6">MN2024</strain>
        <tissue evidence="6">Gills</tissue>
    </source>
</reference>
<dbReference type="InterPro" id="IPR008983">
    <property type="entry name" value="Tumour_necrosis_fac-like_dom"/>
</dbReference>
<keyword evidence="2" id="KW-0964">Secreted</keyword>
<proteinExistence type="predicted"/>
<gene>
    <name evidence="6" type="ORF">ACJMK2_029035</name>
</gene>
<dbReference type="Gene3D" id="2.60.120.40">
    <property type="match status" value="1"/>
</dbReference>
<organism evidence="6 7">
    <name type="scientific">Sinanodonta woodiana</name>
    <name type="common">Chinese pond mussel</name>
    <name type="synonym">Anodonta woodiana</name>
    <dbReference type="NCBI Taxonomy" id="1069815"/>
    <lineage>
        <taxon>Eukaryota</taxon>
        <taxon>Metazoa</taxon>
        <taxon>Spiralia</taxon>
        <taxon>Lophotrochozoa</taxon>
        <taxon>Mollusca</taxon>
        <taxon>Bivalvia</taxon>
        <taxon>Autobranchia</taxon>
        <taxon>Heteroconchia</taxon>
        <taxon>Palaeoheterodonta</taxon>
        <taxon>Unionida</taxon>
        <taxon>Unionoidea</taxon>
        <taxon>Unionidae</taxon>
        <taxon>Unioninae</taxon>
        <taxon>Sinanodonta</taxon>
    </lineage>
</organism>
<evidence type="ECO:0000256" key="1">
    <source>
        <dbReference type="ARBA" id="ARBA00004613"/>
    </source>
</evidence>
<dbReference type="PROSITE" id="PS50871">
    <property type="entry name" value="C1Q"/>
    <property type="match status" value="1"/>
</dbReference>
<dbReference type="PRINTS" id="PR00007">
    <property type="entry name" value="COMPLEMNTC1Q"/>
</dbReference>
<evidence type="ECO:0000256" key="4">
    <source>
        <dbReference type="SAM" id="SignalP"/>
    </source>
</evidence>
<evidence type="ECO:0000259" key="5">
    <source>
        <dbReference type="PROSITE" id="PS50871"/>
    </source>
</evidence>
<feature type="signal peptide" evidence="4">
    <location>
        <begin position="1"/>
        <end position="18"/>
    </location>
</feature>
<dbReference type="InterPro" id="IPR050822">
    <property type="entry name" value="Cerebellin_Synaptic_Org"/>
</dbReference>
<dbReference type="PANTHER" id="PTHR22923">
    <property type="entry name" value="CEREBELLIN-RELATED"/>
    <property type="match status" value="1"/>
</dbReference>
<keyword evidence="3 4" id="KW-0732">Signal</keyword>
<dbReference type="SMART" id="SM00110">
    <property type="entry name" value="C1Q"/>
    <property type="match status" value="1"/>
</dbReference>
<keyword evidence="7" id="KW-1185">Reference proteome</keyword>
<evidence type="ECO:0000313" key="6">
    <source>
        <dbReference type="EMBL" id="KAL3882723.1"/>
    </source>
</evidence>
<dbReference type="InterPro" id="IPR001073">
    <property type="entry name" value="C1q_dom"/>
</dbReference>
<dbReference type="Pfam" id="PF00386">
    <property type="entry name" value="C1q"/>
    <property type="match status" value="1"/>
</dbReference>
<sequence>MMRTTALIICVLVIPVQTAVLEPETVIEYLLRKVAELESSQQEYSRYQSKMMLELNYVKDKLEQSERRISDLEAIVYDIRSAEYTENLSVTLEKDPIYKSTNETDTKFHTEETRSTHKPDIKAMTSHKPGNSILGRNVRWLAMKQIAFCATIVNGNGLEPVYAHEIAIFDTVLLNEGGGFNTQTGIFTCPLSGIYFFSGSIMTKHGYQLGVHLIVNGETKGNSYADGANSWDQGSISSIARCEAGQNVWISVYFGSYIHGDYYTSFSGFLLWGGRK</sequence>
<feature type="chain" id="PRO_5044792565" description="C1q domain-containing protein" evidence="4">
    <location>
        <begin position="19"/>
        <end position="276"/>
    </location>
</feature>
<evidence type="ECO:0000256" key="2">
    <source>
        <dbReference type="ARBA" id="ARBA00022525"/>
    </source>
</evidence>
<comment type="caution">
    <text evidence="6">The sequence shown here is derived from an EMBL/GenBank/DDBJ whole genome shotgun (WGS) entry which is preliminary data.</text>
</comment>
<feature type="domain" description="C1q" evidence="5">
    <location>
        <begin position="141"/>
        <end position="276"/>
    </location>
</feature>
<evidence type="ECO:0000256" key="3">
    <source>
        <dbReference type="ARBA" id="ARBA00022729"/>
    </source>
</evidence>
<dbReference type="Proteomes" id="UP001634394">
    <property type="component" value="Unassembled WGS sequence"/>
</dbReference>
<dbReference type="EMBL" id="JBJQND010000003">
    <property type="protein sequence ID" value="KAL3882723.1"/>
    <property type="molecule type" value="Genomic_DNA"/>
</dbReference>
<dbReference type="SUPFAM" id="SSF49842">
    <property type="entry name" value="TNF-like"/>
    <property type="match status" value="1"/>
</dbReference>
<accession>A0ABD3XB82</accession>
<evidence type="ECO:0000313" key="7">
    <source>
        <dbReference type="Proteomes" id="UP001634394"/>
    </source>
</evidence>
<comment type="subcellular location">
    <subcellularLocation>
        <location evidence="1">Secreted</location>
    </subcellularLocation>
</comment>
<protein>
    <recommendedName>
        <fullName evidence="5">C1q domain-containing protein</fullName>
    </recommendedName>
</protein>
<name>A0ABD3XB82_SINWO</name>
<dbReference type="GO" id="GO:0005576">
    <property type="term" value="C:extracellular region"/>
    <property type="evidence" value="ECO:0007669"/>
    <property type="project" value="UniProtKB-SubCell"/>
</dbReference>
<dbReference type="PANTHER" id="PTHR22923:SF116">
    <property type="entry name" value="C1Q DOMAIN-CONTAINING PROTEIN"/>
    <property type="match status" value="1"/>
</dbReference>
<dbReference type="AlphaFoldDB" id="A0ABD3XB82"/>